<evidence type="ECO:0000256" key="3">
    <source>
        <dbReference type="ARBA" id="ARBA00022475"/>
    </source>
</evidence>
<keyword evidence="4 7" id="KW-0812">Transmembrane</keyword>
<keyword evidence="5 7" id="KW-1133">Transmembrane helix</keyword>
<feature type="transmembrane region" description="Helical" evidence="7">
    <location>
        <begin position="104"/>
        <end position="126"/>
    </location>
</feature>
<reference evidence="9" key="1">
    <citation type="journal article" date="2014" name="Int. J. Syst. Evol. Microbiol.">
        <title>Complete genome sequence of Corynebacterium casei LMG S-19264T (=DSM 44701T), isolated from a smear-ripened cheese.</title>
        <authorList>
            <consortium name="US DOE Joint Genome Institute (JGI-PGF)"/>
            <person name="Walter F."/>
            <person name="Albersmeier A."/>
            <person name="Kalinowski J."/>
            <person name="Ruckert C."/>
        </authorList>
    </citation>
    <scope>NUCLEOTIDE SEQUENCE</scope>
    <source>
        <strain evidence="9">CGMCC 1.15178</strain>
    </source>
</reference>
<evidence type="ECO:0000259" key="8">
    <source>
        <dbReference type="PROSITE" id="PS50928"/>
    </source>
</evidence>
<dbReference type="Pfam" id="PF00528">
    <property type="entry name" value="BPD_transp_1"/>
    <property type="match status" value="1"/>
</dbReference>
<keyword evidence="10" id="KW-1185">Reference proteome</keyword>
<feature type="transmembrane region" description="Helical" evidence="7">
    <location>
        <begin position="12"/>
        <end position="36"/>
    </location>
</feature>
<sequence length="276" mass="30684">MIKKKLNSISLSSWVFLILLVVLAYIPIVMMINISFRSNGQIYTSFWALPSPWIWENYTKAFNEIAINIFNSVVVCSIATIGVTLLSSLSGFVFSRLIFPGKEIIYYLILSLMMIPAILTLIPLFIQVSSYGLLNNWLALLLPWISGGQVFGIILCRTFLSALPNELFECARIDGASEFRIYLRLVLPLLMPVLITLAVVNLVGNYNDFVWPLLAINNHSSQMVTVALSQLGVENGTTNYGTRMAGYVLSTIPLILVFIFGMKYYISGITSGAVKG</sequence>
<evidence type="ECO:0000256" key="1">
    <source>
        <dbReference type="ARBA" id="ARBA00004651"/>
    </source>
</evidence>
<proteinExistence type="inferred from homology"/>
<dbReference type="GO" id="GO:0005886">
    <property type="term" value="C:plasma membrane"/>
    <property type="evidence" value="ECO:0007669"/>
    <property type="project" value="UniProtKB-SubCell"/>
</dbReference>
<dbReference type="GO" id="GO:0055085">
    <property type="term" value="P:transmembrane transport"/>
    <property type="evidence" value="ECO:0007669"/>
    <property type="project" value="InterPro"/>
</dbReference>
<evidence type="ECO:0000256" key="6">
    <source>
        <dbReference type="ARBA" id="ARBA00023136"/>
    </source>
</evidence>
<organism evidence="9 10">
    <name type="scientific">Paenibacillus nasutitermitis</name>
    <dbReference type="NCBI Taxonomy" id="1652958"/>
    <lineage>
        <taxon>Bacteria</taxon>
        <taxon>Bacillati</taxon>
        <taxon>Bacillota</taxon>
        <taxon>Bacilli</taxon>
        <taxon>Bacillales</taxon>
        <taxon>Paenibacillaceae</taxon>
        <taxon>Paenibacillus</taxon>
    </lineage>
</organism>
<dbReference type="PANTHER" id="PTHR43744">
    <property type="entry name" value="ABC TRANSPORTER PERMEASE PROTEIN MG189-RELATED-RELATED"/>
    <property type="match status" value="1"/>
</dbReference>
<dbReference type="InterPro" id="IPR000515">
    <property type="entry name" value="MetI-like"/>
</dbReference>
<gene>
    <name evidence="9" type="primary">lacG</name>
    <name evidence="9" type="ORF">GCM10010911_48640</name>
</gene>
<dbReference type="PANTHER" id="PTHR43744:SF12">
    <property type="entry name" value="ABC TRANSPORTER PERMEASE PROTEIN MG189-RELATED"/>
    <property type="match status" value="1"/>
</dbReference>
<feature type="domain" description="ABC transmembrane type-1" evidence="8">
    <location>
        <begin position="69"/>
        <end position="261"/>
    </location>
</feature>
<dbReference type="EMBL" id="BMHP01000003">
    <property type="protein sequence ID" value="GGD84575.1"/>
    <property type="molecule type" value="Genomic_DNA"/>
</dbReference>
<feature type="transmembrane region" description="Helical" evidence="7">
    <location>
        <begin position="65"/>
        <end position="92"/>
    </location>
</feature>
<dbReference type="PROSITE" id="PS50928">
    <property type="entry name" value="ABC_TM1"/>
    <property type="match status" value="1"/>
</dbReference>
<dbReference type="InterPro" id="IPR035906">
    <property type="entry name" value="MetI-like_sf"/>
</dbReference>
<accession>A0A916ZAM5</accession>
<reference evidence="9" key="2">
    <citation type="submission" date="2020-09" db="EMBL/GenBank/DDBJ databases">
        <authorList>
            <person name="Sun Q."/>
            <person name="Zhou Y."/>
        </authorList>
    </citation>
    <scope>NUCLEOTIDE SEQUENCE</scope>
    <source>
        <strain evidence="9">CGMCC 1.15178</strain>
    </source>
</reference>
<evidence type="ECO:0000313" key="10">
    <source>
        <dbReference type="Proteomes" id="UP000612456"/>
    </source>
</evidence>
<evidence type="ECO:0000256" key="4">
    <source>
        <dbReference type="ARBA" id="ARBA00022692"/>
    </source>
</evidence>
<evidence type="ECO:0000256" key="5">
    <source>
        <dbReference type="ARBA" id="ARBA00022989"/>
    </source>
</evidence>
<keyword evidence="2 7" id="KW-0813">Transport</keyword>
<keyword evidence="6 7" id="KW-0472">Membrane</keyword>
<feature type="transmembrane region" description="Helical" evidence="7">
    <location>
        <begin position="138"/>
        <end position="160"/>
    </location>
</feature>
<feature type="transmembrane region" description="Helical" evidence="7">
    <location>
        <begin position="181"/>
        <end position="204"/>
    </location>
</feature>
<comment type="subcellular location">
    <subcellularLocation>
        <location evidence="1 7">Cell membrane</location>
        <topology evidence="1 7">Multi-pass membrane protein</topology>
    </subcellularLocation>
</comment>
<comment type="similarity">
    <text evidence="7">Belongs to the binding-protein-dependent transport system permease family.</text>
</comment>
<dbReference type="Gene3D" id="1.10.3720.10">
    <property type="entry name" value="MetI-like"/>
    <property type="match status" value="1"/>
</dbReference>
<evidence type="ECO:0000313" key="9">
    <source>
        <dbReference type="EMBL" id="GGD84575.1"/>
    </source>
</evidence>
<dbReference type="RefSeq" id="WP_188995796.1">
    <property type="nucleotide sequence ID" value="NZ_BMHP01000003.1"/>
</dbReference>
<dbReference type="Proteomes" id="UP000612456">
    <property type="component" value="Unassembled WGS sequence"/>
</dbReference>
<dbReference type="SUPFAM" id="SSF161098">
    <property type="entry name" value="MetI-like"/>
    <property type="match status" value="1"/>
</dbReference>
<evidence type="ECO:0000256" key="2">
    <source>
        <dbReference type="ARBA" id="ARBA00022448"/>
    </source>
</evidence>
<comment type="caution">
    <text evidence="9">The sequence shown here is derived from an EMBL/GenBank/DDBJ whole genome shotgun (WGS) entry which is preliminary data.</text>
</comment>
<feature type="transmembrane region" description="Helical" evidence="7">
    <location>
        <begin position="244"/>
        <end position="266"/>
    </location>
</feature>
<evidence type="ECO:0000256" key="7">
    <source>
        <dbReference type="RuleBase" id="RU363032"/>
    </source>
</evidence>
<protein>
    <submittedName>
        <fullName evidence="9">Sugar ABC transporter permease</fullName>
    </submittedName>
</protein>
<name>A0A916ZAM5_9BACL</name>
<dbReference type="AlphaFoldDB" id="A0A916ZAM5"/>
<dbReference type="CDD" id="cd06261">
    <property type="entry name" value="TM_PBP2"/>
    <property type="match status" value="1"/>
</dbReference>
<keyword evidence="3" id="KW-1003">Cell membrane</keyword>